<dbReference type="InterPro" id="IPR013751">
    <property type="entry name" value="ACP_syn_III_N"/>
</dbReference>
<dbReference type="NCBIfam" id="NF006829">
    <property type="entry name" value="PRK09352.1"/>
    <property type="match status" value="1"/>
</dbReference>
<evidence type="ECO:0000256" key="2">
    <source>
        <dbReference type="ARBA" id="ARBA00008642"/>
    </source>
</evidence>
<comment type="domain">
    <text evidence="12">The last Arg residue of the ACP-binding site is essential for the weak association between ACP/AcpP and FabH.</text>
</comment>
<comment type="similarity">
    <text evidence="2 12">Belongs to the thiolase-like superfamily. FabH family.</text>
</comment>
<sequence length="355" mass="39759">MKYSFKKNKNLIKNNKYIKNNIIVKTKLNKTYRKFKINMYTKIISTGKYLPDKIRNNNNLKNIINKSNEWIINRTGIYERRIARTNETVSTMGSIAAKNAIKSAGLKNNDIQLIIVATISSSHAFPSSACIIQNELNIKDCISFDIAAACTGFIYALSIADQYIKNKFIKFALIIGSDILTRTLKPKDKRTLILFGDGAGAVILSSSKKPGIISTHLHASGKDSKLLTLPYQKRNKRKKISWLKMSGNEIFKIAINKSIKIINETLNKNNIKHENIDWLIPHQSNLRIINAIIKKIGIDINKVIITLDKHGNTSSASIPLALNQAINNGKIKPNNLVIFEAFGAGITWGSALIRL</sequence>
<evidence type="ECO:0000256" key="3">
    <source>
        <dbReference type="ARBA" id="ARBA00012333"/>
    </source>
</evidence>
<dbReference type="Pfam" id="PF08541">
    <property type="entry name" value="ACP_syn_III_C"/>
    <property type="match status" value="1"/>
</dbReference>
<evidence type="ECO:0000256" key="1">
    <source>
        <dbReference type="ARBA" id="ARBA00005194"/>
    </source>
</evidence>
<dbReference type="CDD" id="cd00830">
    <property type="entry name" value="KAS_III"/>
    <property type="match status" value="1"/>
</dbReference>
<keyword evidence="12" id="KW-0963">Cytoplasm</keyword>
<evidence type="ECO:0000256" key="12">
    <source>
        <dbReference type="HAMAP-Rule" id="MF_01815"/>
    </source>
</evidence>
<keyword evidence="5 12" id="KW-0808">Transferase</keyword>
<dbReference type="GO" id="GO:0005737">
    <property type="term" value="C:cytoplasm"/>
    <property type="evidence" value="ECO:0007669"/>
    <property type="project" value="UniProtKB-SubCell"/>
</dbReference>
<keyword evidence="10 12" id="KW-0012">Acyltransferase</keyword>
<organism evidence="15 16">
    <name type="scientific">Candidatus Purcelliella pentastirinorum</name>
    <dbReference type="NCBI Taxonomy" id="472834"/>
    <lineage>
        <taxon>Bacteria</taxon>
        <taxon>Pseudomonadati</taxon>
        <taxon>Pseudomonadota</taxon>
        <taxon>Gammaproteobacteria</taxon>
        <taxon>Enterobacterales</taxon>
        <taxon>Enterobacteriaceae</taxon>
        <taxon>Candidatus Purcelliella</taxon>
    </lineage>
</organism>
<evidence type="ECO:0000256" key="9">
    <source>
        <dbReference type="ARBA" id="ARBA00023268"/>
    </source>
</evidence>
<dbReference type="Pfam" id="PF08545">
    <property type="entry name" value="ACP_syn_III"/>
    <property type="match status" value="1"/>
</dbReference>
<comment type="function">
    <text evidence="12">Catalyzes the condensation reaction of fatty acid synthesis by the addition to an acyl acceptor of two carbons from malonyl-ACP. Catalyzes the first condensation reaction which initiates fatty acid synthesis and may therefore play a role in governing the total rate of fatty acid production. Possesses both acetoacetyl-ACP synthase and acetyl transacylase activities. Its substrate specificity determines the biosynthesis of branched-chain and/or straight-chain of fatty acids.</text>
</comment>
<evidence type="ECO:0000256" key="6">
    <source>
        <dbReference type="ARBA" id="ARBA00022832"/>
    </source>
</evidence>
<reference evidence="15 16" key="1">
    <citation type="submission" date="2018-03" db="EMBL/GenBank/DDBJ databases">
        <title>A parallel universe: an anciently diverged bacterial symbiosis in a Hawaiian planthopper (Hemiptera: Cixiidae) reveals rearranged nutritional responsibilities.</title>
        <authorList>
            <person name="Bennett G."/>
            <person name="Mao M."/>
        </authorList>
    </citation>
    <scope>NUCLEOTIDE SEQUENCE [LARGE SCALE GENOMIC DNA]</scope>
    <source>
        <strain evidence="15 16">OLIH</strain>
    </source>
</reference>
<gene>
    <name evidence="12" type="primary">fabH</name>
    <name evidence="15" type="ORF">C9I82_140</name>
</gene>
<dbReference type="UniPathway" id="UPA00094"/>
<feature type="active site" evidence="12">
    <location>
        <position position="282"/>
    </location>
</feature>
<feature type="domain" description="Beta-ketoacyl-[acyl-carrier-protein] synthase III C-terminal" evidence="13">
    <location>
        <begin position="266"/>
        <end position="354"/>
    </location>
</feature>
<dbReference type="GO" id="GO:0004315">
    <property type="term" value="F:3-oxoacyl-[acyl-carrier-protein] synthase activity"/>
    <property type="evidence" value="ECO:0007669"/>
    <property type="project" value="InterPro"/>
</dbReference>
<comment type="catalytic activity">
    <reaction evidence="11">
        <text>malonyl-[ACP] + acetyl-CoA + H(+) = 3-oxobutanoyl-[ACP] + CO2 + CoA</text>
        <dbReference type="Rhea" id="RHEA:12080"/>
        <dbReference type="Rhea" id="RHEA-COMP:9623"/>
        <dbReference type="Rhea" id="RHEA-COMP:9625"/>
        <dbReference type="ChEBI" id="CHEBI:15378"/>
        <dbReference type="ChEBI" id="CHEBI:16526"/>
        <dbReference type="ChEBI" id="CHEBI:57287"/>
        <dbReference type="ChEBI" id="CHEBI:57288"/>
        <dbReference type="ChEBI" id="CHEBI:78449"/>
        <dbReference type="ChEBI" id="CHEBI:78450"/>
        <dbReference type="EC" id="2.3.1.180"/>
    </reaction>
    <physiologicalReaction direction="left-to-right" evidence="11">
        <dbReference type="Rhea" id="RHEA:12081"/>
    </physiologicalReaction>
</comment>
<keyword evidence="9 12" id="KW-0511">Multifunctional enzyme</keyword>
<dbReference type="InterPro" id="IPR016039">
    <property type="entry name" value="Thiolase-like"/>
</dbReference>
<comment type="subcellular location">
    <subcellularLocation>
        <location evidence="12">Cytoplasm</location>
    </subcellularLocation>
</comment>
<evidence type="ECO:0000259" key="14">
    <source>
        <dbReference type="Pfam" id="PF08545"/>
    </source>
</evidence>
<dbReference type="GO" id="GO:0033818">
    <property type="term" value="F:beta-ketoacyl-acyl-carrier-protein synthase III activity"/>
    <property type="evidence" value="ECO:0007669"/>
    <property type="project" value="UniProtKB-UniRule"/>
</dbReference>
<dbReference type="Gene3D" id="3.40.47.10">
    <property type="match status" value="1"/>
</dbReference>
<dbReference type="PANTHER" id="PTHR43091">
    <property type="entry name" value="3-OXOACYL-[ACYL-CARRIER-PROTEIN] SYNTHASE"/>
    <property type="match status" value="1"/>
</dbReference>
<dbReference type="PANTHER" id="PTHR43091:SF1">
    <property type="entry name" value="BETA-KETOACYL-[ACYL-CARRIER-PROTEIN] SYNTHASE III, CHLOROPLASTIC"/>
    <property type="match status" value="1"/>
</dbReference>
<dbReference type="Proteomes" id="UP000256856">
    <property type="component" value="Chromosome"/>
</dbReference>
<dbReference type="EC" id="2.3.1.180" evidence="3 12"/>
<dbReference type="KEGG" id="ppet:C9I82_140"/>
<proteinExistence type="inferred from homology"/>
<protein>
    <recommendedName>
        <fullName evidence="3 12">Beta-ketoacyl-[acyl-carrier-protein] synthase III</fullName>
        <shortName evidence="12">Beta-ketoacyl-ACP synthase III</shortName>
        <shortName evidence="12">KAS III</shortName>
        <ecNumber evidence="3 12">2.3.1.180</ecNumber>
    </recommendedName>
    <alternativeName>
        <fullName evidence="12">3-oxoacyl-[acyl-carrier-protein] synthase 3</fullName>
    </alternativeName>
    <alternativeName>
        <fullName evidence="12">3-oxoacyl-[acyl-carrier-protein] synthase III</fullName>
    </alternativeName>
</protein>
<comment type="caution">
    <text evidence="12">Lacks conserved residue(s) required for the propagation of feature annotation.</text>
</comment>
<dbReference type="EMBL" id="CP028374">
    <property type="protein sequence ID" value="AXN02111.1"/>
    <property type="molecule type" value="Genomic_DNA"/>
</dbReference>
<keyword evidence="16" id="KW-1185">Reference proteome</keyword>
<keyword evidence="7 12" id="KW-0443">Lipid metabolism</keyword>
<dbReference type="SUPFAM" id="SSF53901">
    <property type="entry name" value="Thiolase-like"/>
    <property type="match status" value="1"/>
</dbReference>
<keyword evidence="4 12" id="KW-0444">Lipid biosynthesis</keyword>
<dbReference type="InterPro" id="IPR004655">
    <property type="entry name" value="FabH"/>
</dbReference>
<dbReference type="AlphaFoldDB" id="A0A346DZF6"/>
<keyword evidence="8 12" id="KW-0275">Fatty acid biosynthesis</keyword>
<comment type="pathway">
    <text evidence="1 12">Lipid metabolism; fatty acid biosynthesis.</text>
</comment>
<feature type="domain" description="Beta-ketoacyl-[acyl-carrier-protein] synthase III N-terminal" evidence="14">
    <location>
        <begin position="144"/>
        <end position="221"/>
    </location>
</feature>
<feature type="active site" evidence="12">
    <location>
        <position position="150"/>
    </location>
</feature>
<dbReference type="HAMAP" id="MF_01815">
    <property type="entry name" value="FabH"/>
    <property type="match status" value="1"/>
</dbReference>
<dbReference type="InterPro" id="IPR013747">
    <property type="entry name" value="ACP_syn_III_C"/>
</dbReference>
<dbReference type="FunFam" id="3.40.47.10:FF:000004">
    <property type="entry name" value="3-oxoacyl-[acyl-carrier-protein] synthase 3"/>
    <property type="match status" value="1"/>
</dbReference>
<name>A0A346DZF6_9ENTR</name>
<dbReference type="GO" id="GO:0006633">
    <property type="term" value="P:fatty acid biosynthetic process"/>
    <property type="evidence" value="ECO:0007669"/>
    <property type="project" value="UniProtKB-UniRule"/>
</dbReference>
<evidence type="ECO:0000256" key="10">
    <source>
        <dbReference type="ARBA" id="ARBA00023315"/>
    </source>
</evidence>
<evidence type="ECO:0000256" key="7">
    <source>
        <dbReference type="ARBA" id="ARBA00023098"/>
    </source>
</evidence>
<evidence type="ECO:0000313" key="16">
    <source>
        <dbReference type="Proteomes" id="UP000256856"/>
    </source>
</evidence>
<feature type="active site" evidence="12">
    <location>
        <position position="312"/>
    </location>
</feature>
<evidence type="ECO:0000313" key="15">
    <source>
        <dbReference type="EMBL" id="AXN02111.1"/>
    </source>
</evidence>
<dbReference type="NCBIfam" id="TIGR00747">
    <property type="entry name" value="fabH"/>
    <property type="match status" value="1"/>
</dbReference>
<evidence type="ECO:0000259" key="13">
    <source>
        <dbReference type="Pfam" id="PF08541"/>
    </source>
</evidence>
<evidence type="ECO:0000256" key="5">
    <source>
        <dbReference type="ARBA" id="ARBA00022679"/>
    </source>
</evidence>
<keyword evidence="6 12" id="KW-0276">Fatty acid metabolism</keyword>
<accession>A0A346DZF6</accession>
<evidence type="ECO:0000256" key="4">
    <source>
        <dbReference type="ARBA" id="ARBA00022516"/>
    </source>
</evidence>
<comment type="subunit">
    <text evidence="12">Homodimer.</text>
</comment>
<evidence type="ECO:0000256" key="8">
    <source>
        <dbReference type="ARBA" id="ARBA00023160"/>
    </source>
</evidence>
<evidence type="ECO:0000256" key="11">
    <source>
        <dbReference type="ARBA" id="ARBA00051096"/>
    </source>
</evidence>